<organism evidence="2 3">
    <name type="scientific">Abyssobacteria bacterium (strain SURF_5)</name>
    <dbReference type="NCBI Taxonomy" id="2093360"/>
    <lineage>
        <taxon>Bacteria</taxon>
        <taxon>Pseudomonadati</taxon>
        <taxon>Candidatus Hydrogenedentota</taxon>
        <taxon>Candidatus Abyssobacteria</taxon>
    </lineage>
</organism>
<feature type="region of interest" description="Disordered" evidence="1">
    <location>
        <begin position="299"/>
        <end position="319"/>
    </location>
</feature>
<reference evidence="2 3" key="1">
    <citation type="journal article" date="2017" name="ISME J.">
        <title>Energy and carbon metabolisms in a deep terrestrial subsurface fluid microbial community.</title>
        <authorList>
            <person name="Momper L."/>
            <person name="Jungbluth S.P."/>
            <person name="Lee M.D."/>
            <person name="Amend J.P."/>
        </authorList>
    </citation>
    <scope>NUCLEOTIDE SEQUENCE [LARGE SCALE GENOMIC DNA]</scope>
    <source>
        <strain evidence="2">SURF_5</strain>
    </source>
</reference>
<dbReference type="AlphaFoldDB" id="A0A3A4NKZ1"/>
<comment type="caution">
    <text evidence="2">The sequence shown here is derived from an EMBL/GenBank/DDBJ whole genome shotgun (WGS) entry which is preliminary data.</text>
</comment>
<name>A0A3A4NKZ1_ABYX5</name>
<keyword evidence="2" id="KW-0808">Transferase</keyword>
<dbReference type="Proteomes" id="UP000265882">
    <property type="component" value="Unassembled WGS sequence"/>
</dbReference>
<evidence type="ECO:0000313" key="2">
    <source>
        <dbReference type="EMBL" id="RJP21358.1"/>
    </source>
</evidence>
<protein>
    <submittedName>
        <fullName evidence="2">Class I SAM-dependent methyltransferase</fullName>
    </submittedName>
</protein>
<accession>A0A3A4NKZ1</accession>
<evidence type="ECO:0000313" key="3">
    <source>
        <dbReference type="Proteomes" id="UP000265882"/>
    </source>
</evidence>
<dbReference type="Gene3D" id="3.40.50.150">
    <property type="entry name" value="Vaccinia Virus protein VP39"/>
    <property type="match status" value="1"/>
</dbReference>
<dbReference type="Pfam" id="PF13489">
    <property type="entry name" value="Methyltransf_23"/>
    <property type="match status" value="1"/>
</dbReference>
<sequence length="319" mass="35177">MFAGVSVLEHVPCNLCGAANETLYCRVGEFQIVRCQRCGLIYTNPRRPAGEQSAIYSEDYFVSSNPSVLGYDDYAGHAAGLREVFSDHLDLIQRFIRPPASLLDVGCAYGYFLELAASRGWSVQGVEVSAHAAHIARAQARAQVHTGTVSGAGFAPSSFEIVTMWDVLEHSFSPATELAEVNRILKPNGYLFLTLPDAGSLIARVFGPHWFGFKKAAEHNYFFSRDTLNTILSQTGFQMIDVRRGVWPCSMSFLATKLAPYSVRISNAAQRVVRALGLERSVIKFKFIDMLVIARKKTAEPGNNGKPDQETDTSPTRRS</sequence>
<dbReference type="EMBL" id="QZKU01000068">
    <property type="protein sequence ID" value="RJP21358.1"/>
    <property type="molecule type" value="Genomic_DNA"/>
</dbReference>
<dbReference type="GO" id="GO:0032259">
    <property type="term" value="P:methylation"/>
    <property type="evidence" value="ECO:0007669"/>
    <property type="project" value="UniProtKB-KW"/>
</dbReference>
<evidence type="ECO:0000256" key="1">
    <source>
        <dbReference type="SAM" id="MobiDB-lite"/>
    </source>
</evidence>
<dbReference type="GO" id="GO:0008168">
    <property type="term" value="F:methyltransferase activity"/>
    <property type="evidence" value="ECO:0007669"/>
    <property type="project" value="UniProtKB-KW"/>
</dbReference>
<proteinExistence type="predicted"/>
<keyword evidence="2" id="KW-0489">Methyltransferase</keyword>
<dbReference type="CDD" id="cd02440">
    <property type="entry name" value="AdoMet_MTases"/>
    <property type="match status" value="1"/>
</dbReference>
<dbReference type="PANTHER" id="PTHR43861">
    <property type="entry name" value="TRANS-ACONITATE 2-METHYLTRANSFERASE-RELATED"/>
    <property type="match status" value="1"/>
</dbReference>
<gene>
    <name evidence="2" type="ORF">C4520_10110</name>
</gene>
<dbReference type="SUPFAM" id="SSF53335">
    <property type="entry name" value="S-adenosyl-L-methionine-dependent methyltransferases"/>
    <property type="match status" value="1"/>
</dbReference>
<dbReference type="InterPro" id="IPR029063">
    <property type="entry name" value="SAM-dependent_MTases_sf"/>
</dbReference>